<dbReference type="PANTHER" id="PTHR12385">
    <property type="entry name" value="CHOLINE TRANSPORTER-LIKE (SLC FAMILY 44)"/>
    <property type="match status" value="1"/>
</dbReference>
<keyword evidence="6 12" id="KW-0812">Transmembrane</keyword>
<dbReference type="InterPro" id="IPR007603">
    <property type="entry name" value="Choline_transptr-like"/>
</dbReference>
<keyword evidence="4" id="KW-0050">Antiport</keyword>
<keyword evidence="5" id="KW-1003">Cell membrane</keyword>
<dbReference type="GO" id="GO:0005886">
    <property type="term" value="C:plasma membrane"/>
    <property type="evidence" value="ECO:0007669"/>
    <property type="project" value="UniProtKB-SubCell"/>
</dbReference>
<feature type="transmembrane region" description="Helical" evidence="12">
    <location>
        <begin position="48"/>
        <end position="72"/>
    </location>
</feature>
<dbReference type="Ensembl" id="ENSOTST00005068619.2">
    <property type="protein sequence ID" value="ENSOTSP00005063112.2"/>
    <property type="gene ID" value="ENSOTSG00005030183.2"/>
</dbReference>
<protein>
    <recommendedName>
        <fullName evidence="12">Choline transporter-like protein</fullName>
    </recommendedName>
</protein>
<comment type="similarity">
    <text evidence="2 12">Belongs to the CTL (choline transporter-like) family.</text>
</comment>
<evidence type="ECO:0000256" key="4">
    <source>
        <dbReference type="ARBA" id="ARBA00022449"/>
    </source>
</evidence>
<comment type="function">
    <text evidence="11">Choline/H+ antiporter.</text>
</comment>
<evidence type="ECO:0000256" key="1">
    <source>
        <dbReference type="ARBA" id="ARBA00004651"/>
    </source>
</evidence>
<keyword evidence="9" id="KW-0325">Glycoprotein</keyword>
<feature type="transmembrane region" description="Helical" evidence="12">
    <location>
        <begin position="340"/>
        <end position="362"/>
    </location>
</feature>
<feature type="transmembrane region" description="Helical" evidence="12">
    <location>
        <begin position="585"/>
        <end position="608"/>
    </location>
</feature>
<feature type="transmembrane region" description="Helical" evidence="12">
    <location>
        <begin position="218"/>
        <end position="236"/>
    </location>
</feature>
<evidence type="ECO:0000256" key="9">
    <source>
        <dbReference type="ARBA" id="ARBA00023180"/>
    </source>
</evidence>
<evidence type="ECO:0000256" key="7">
    <source>
        <dbReference type="ARBA" id="ARBA00022989"/>
    </source>
</evidence>
<feature type="transmembrane region" description="Helical" evidence="12">
    <location>
        <begin position="483"/>
        <end position="500"/>
    </location>
</feature>
<reference evidence="13" key="2">
    <citation type="submission" date="2025-09" db="UniProtKB">
        <authorList>
            <consortium name="Ensembl"/>
        </authorList>
    </citation>
    <scope>IDENTIFICATION</scope>
</reference>
<comment type="function">
    <text evidence="12">Choline transporter.</text>
</comment>
<sequence length="781" mass="88330">MPSNLYTLDNSIVQSEMARKSDVPSPYYGEPSKFDPTFRGPISNRSCTDVFCCVIFIIVILGYIALGTVAWLHGDPRKVIYPTDSYGQFCGQKGTPNAKKSILFYFNILKCANPAVLINLQCPTTQVFIRCFPDFITLNGTLTVAKRTHFKDALDKARSVTELRDAANTHTHTHTHKHFCNYGSFIMAIVSCSGITGLVDAKEVGMKIVEDYAASWNWILIGLVIALVVSLIFILLLRFTAGLLLWFTIIAVILVIAYGIWHCYLEFSLLRQQPGADVTIVDIGFQTDVTVYLHLSQTWLIFLIALCTIEASILIILIFLRRRVWIAIALLREGSKAVSYIMSTLFYPIITFLLLAICISYFSVTSVFLASSGDAIYKVMAAEPNCMYANKTCDPETFNKTNVSKTCPGAQCTFAFYGGETPYHRYLFILQLSNLLIFLWLVNFIIALGQCTLAGAFASYYWARRKPQDIPTCPLFSSFSRAIRYHTGSLAFGALILALVQMARVILEYLDSKLKGASNVAARFLLCCLKCCFWCLERFIKFMNRNAYIMIAIYGKCFCTSARDAFCLLMRNVVRVAVLDRVTDFLLFLGKVLIAGSVGVIAFFFFTHKIPIVQEDVPTLHYYWVPLLTVIFGSYLIAHGFFSVYAMCVDTLFLCFCEDLERNDGSPEKPFLMSAELHSILRKTEMRPLTVTFATQKLRKSSELTLTDFERLIRTLTLTMTCVIIRITVRPRESNNETNSVAIRRCYCLTSRLGTDRQELSWNKFRWSDFTVTCADTEINV</sequence>
<evidence type="ECO:0000256" key="6">
    <source>
        <dbReference type="ARBA" id="ARBA00022692"/>
    </source>
</evidence>
<evidence type="ECO:0000256" key="2">
    <source>
        <dbReference type="ARBA" id="ARBA00007168"/>
    </source>
</evidence>
<name>A0A8C8HI80_ONCTS</name>
<feature type="transmembrane region" description="Helical" evidence="12">
    <location>
        <begin position="620"/>
        <end position="638"/>
    </location>
</feature>
<feature type="transmembrane region" description="Helical" evidence="12">
    <location>
        <begin position="243"/>
        <end position="261"/>
    </location>
</feature>
<keyword evidence="8 12" id="KW-0472">Membrane</keyword>
<evidence type="ECO:0000256" key="11">
    <source>
        <dbReference type="ARBA" id="ARBA00037726"/>
    </source>
</evidence>
<proteinExistence type="inferred from homology"/>
<dbReference type="Proteomes" id="UP000694402">
    <property type="component" value="Unassembled WGS sequence"/>
</dbReference>
<evidence type="ECO:0000256" key="10">
    <source>
        <dbReference type="ARBA" id="ARBA00035093"/>
    </source>
</evidence>
<dbReference type="GO" id="GO:0015297">
    <property type="term" value="F:antiporter activity"/>
    <property type="evidence" value="ECO:0007669"/>
    <property type="project" value="UniProtKB-KW"/>
</dbReference>
<feature type="transmembrane region" description="Helical" evidence="12">
    <location>
        <begin position="179"/>
        <end position="198"/>
    </location>
</feature>
<dbReference type="GeneTree" id="ENSGT00940000156600"/>
<feature type="transmembrane region" description="Helical" evidence="12">
    <location>
        <begin position="299"/>
        <end position="320"/>
    </location>
</feature>
<organism evidence="13 14">
    <name type="scientific">Oncorhynchus tshawytscha</name>
    <name type="common">Chinook salmon</name>
    <name type="synonym">Salmo tshawytscha</name>
    <dbReference type="NCBI Taxonomy" id="74940"/>
    <lineage>
        <taxon>Eukaryota</taxon>
        <taxon>Metazoa</taxon>
        <taxon>Chordata</taxon>
        <taxon>Craniata</taxon>
        <taxon>Vertebrata</taxon>
        <taxon>Euteleostomi</taxon>
        <taxon>Actinopterygii</taxon>
        <taxon>Neopterygii</taxon>
        <taxon>Teleostei</taxon>
        <taxon>Protacanthopterygii</taxon>
        <taxon>Salmoniformes</taxon>
        <taxon>Salmonidae</taxon>
        <taxon>Salmoninae</taxon>
        <taxon>Oncorhynchus</taxon>
    </lineage>
</organism>
<keyword evidence="7 12" id="KW-1133">Transmembrane helix</keyword>
<evidence type="ECO:0000256" key="5">
    <source>
        <dbReference type="ARBA" id="ARBA00022475"/>
    </source>
</evidence>
<feature type="transmembrane region" description="Helical" evidence="12">
    <location>
        <begin position="437"/>
        <end position="462"/>
    </location>
</feature>
<reference evidence="13" key="1">
    <citation type="submission" date="2025-08" db="UniProtKB">
        <authorList>
            <consortium name="Ensembl"/>
        </authorList>
    </citation>
    <scope>IDENTIFICATION</scope>
</reference>
<evidence type="ECO:0000313" key="14">
    <source>
        <dbReference type="Proteomes" id="UP000694402"/>
    </source>
</evidence>
<evidence type="ECO:0000256" key="3">
    <source>
        <dbReference type="ARBA" id="ARBA00022448"/>
    </source>
</evidence>
<comment type="catalytic activity">
    <reaction evidence="10">
        <text>choline(out) + n H(+)(in) = choline(in) + n H(+)(out)</text>
        <dbReference type="Rhea" id="RHEA:75463"/>
        <dbReference type="ChEBI" id="CHEBI:15354"/>
        <dbReference type="ChEBI" id="CHEBI:15378"/>
    </reaction>
</comment>
<evidence type="ECO:0000256" key="8">
    <source>
        <dbReference type="ARBA" id="ARBA00023136"/>
    </source>
</evidence>
<keyword evidence="3" id="KW-0813">Transport</keyword>
<evidence type="ECO:0000313" key="13">
    <source>
        <dbReference type="Ensembl" id="ENSOTSP00005063112.2"/>
    </source>
</evidence>
<dbReference type="PANTHER" id="PTHR12385:SF42">
    <property type="entry name" value="CHOLINE TRANSPORTER-LIKE PROTEIN 5"/>
    <property type="match status" value="1"/>
</dbReference>
<evidence type="ECO:0000256" key="12">
    <source>
        <dbReference type="RuleBase" id="RU368066"/>
    </source>
</evidence>
<gene>
    <name evidence="13" type="primary">LOC112260375</name>
</gene>
<keyword evidence="14" id="KW-1185">Reference proteome</keyword>
<feature type="transmembrane region" description="Helical" evidence="12">
    <location>
        <begin position="520"/>
        <end position="540"/>
    </location>
</feature>
<comment type="subcellular location">
    <subcellularLocation>
        <location evidence="1 12">Cell membrane</location>
        <topology evidence="1 12">Multi-pass membrane protein</topology>
    </subcellularLocation>
</comment>
<dbReference type="Pfam" id="PF04515">
    <property type="entry name" value="Choline_transpo"/>
    <property type="match status" value="1"/>
</dbReference>
<accession>A0A8C8HI80</accession>
<dbReference type="AlphaFoldDB" id="A0A8C8HI80"/>